<evidence type="ECO:0000256" key="1">
    <source>
        <dbReference type="ARBA" id="ARBA00004651"/>
    </source>
</evidence>
<name>A0ABN8LTI4_9CNID</name>
<keyword evidence="7 9" id="KW-0675">Receptor</keyword>
<accession>A0ABN8LTI4</accession>
<comment type="similarity">
    <text evidence="9">Belongs to the G-protein coupled receptor 1 family.</text>
</comment>
<feature type="transmembrane region" description="Helical" evidence="11">
    <location>
        <begin position="132"/>
        <end position="152"/>
    </location>
</feature>
<dbReference type="PRINTS" id="PR00237">
    <property type="entry name" value="GPCRRHODOPSN"/>
</dbReference>
<evidence type="ECO:0000256" key="6">
    <source>
        <dbReference type="ARBA" id="ARBA00023136"/>
    </source>
</evidence>
<evidence type="ECO:0000313" key="13">
    <source>
        <dbReference type="EMBL" id="CAH3018774.1"/>
    </source>
</evidence>
<dbReference type="PANTHER" id="PTHR24249:SF372">
    <property type="entry name" value="G-PROTEIN COUPLED RECEPTORS FAMILY 1 PROFILE DOMAIN-CONTAINING PROTEIN"/>
    <property type="match status" value="1"/>
</dbReference>
<dbReference type="EMBL" id="CALNXI010000096">
    <property type="protein sequence ID" value="CAH3018774.1"/>
    <property type="molecule type" value="Genomic_DNA"/>
</dbReference>
<keyword evidence="8 9" id="KW-0807">Transducer</keyword>
<dbReference type="InterPro" id="IPR017452">
    <property type="entry name" value="GPCR_Rhodpsn_7TM"/>
</dbReference>
<organism evidence="13 14">
    <name type="scientific">Porites evermanni</name>
    <dbReference type="NCBI Taxonomy" id="104178"/>
    <lineage>
        <taxon>Eukaryota</taxon>
        <taxon>Metazoa</taxon>
        <taxon>Cnidaria</taxon>
        <taxon>Anthozoa</taxon>
        <taxon>Hexacorallia</taxon>
        <taxon>Scleractinia</taxon>
        <taxon>Fungiina</taxon>
        <taxon>Poritidae</taxon>
        <taxon>Porites</taxon>
    </lineage>
</organism>
<sequence>MENSTCSKEFSTASTVVLLILNSTSGFVTVCGNFLVLMAIVSTPALHVASNVFIGSLAAADFTIGLVMNPIYSVIVARNITDGKHGLNIAEQFLWIHTVITTTFNLAAMSVERYIAVIFPLRYSHVISSRRCLVAVAGIWSFSLSFVCTRAFVQEAEDIQTLWIVHSVIAIAFPLCVIAFCYFHIFRAIYKQRRRIQREPRNLKRISAGDFGACNYTDFVAEAVGGCEKKFYSNLATDLTADCRTCYSRMEACFTEKARKCLEGHVSDALLEKMINISLLVQNTMGASQWYCTNRTMNISSLDPDIRKLIPCSDDMFIAGHQCTEKFRRIFNAKRNDPRLCQAFSYARYCSQNVLNRHCKSSVIVPTSDRFNPFCHDLDFHQETTIGVEASKTSKNETRTTSKPQKPARNVASQTSRLLSRILGVTVGVLSTTQLISTGEAVLLMIERCRGLQMVGSCSFQVYIDKARQCTTAFISTLQTDKSVDCRVVYNNMVECTKEYVRDCVKDHVPANDIEAFLNEAAKKLKSEDFYCTDGLFSPPVLTDEQKREIPCNETFYNQSEVCGDTFQTKFRGNRADKTLCKEFADAKSCLKETVTQYCQFDSNANEILQSAFDDYNPFCNVSLEEAGGEEGGEGAEGGYSIPDARSNEEELDAVGQCSIIKQLNRTRQCITLFIRSLQADPYGNCSIKYIHMQDCIVCVLRTCLQSYGFTIDSDIQLQLEQSLNQTSPEDFYCRGMLEAPKVSSEHDHLECDAGFHEKEVKCLKEFNDTFTANVSDSSLCRKFTDAKRCLRDLISTSCPNDTRTSSLEFALVFDDYNPFCEGSRDLDSSSSASVEEIQEPCLVEFPTAELLQQVSKGTVYLHSLSLLLLLFLYLIAT</sequence>
<evidence type="ECO:0000256" key="7">
    <source>
        <dbReference type="ARBA" id="ARBA00023170"/>
    </source>
</evidence>
<feature type="transmembrane region" description="Helical" evidence="11">
    <location>
        <begin position="860"/>
        <end position="877"/>
    </location>
</feature>
<feature type="transmembrane region" description="Helical" evidence="11">
    <location>
        <begin position="52"/>
        <end position="72"/>
    </location>
</feature>
<keyword evidence="2" id="KW-1003">Cell membrane</keyword>
<comment type="subcellular location">
    <subcellularLocation>
        <location evidence="1">Cell membrane</location>
        <topology evidence="1">Multi-pass membrane protein</topology>
    </subcellularLocation>
</comment>
<dbReference type="Pfam" id="PF00001">
    <property type="entry name" value="7tm_1"/>
    <property type="match status" value="1"/>
</dbReference>
<evidence type="ECO:0000256" key="3">
    <source>
        <dbReference type="ARBA" id="ARBA00022692"/>
    </source>
</evidence>
<dbReference type="CDD" id="cd00637">
    <property type="entry name" value="7tm_classA_rhodopsin-like"/>
    <property type="match status" value="1"/>
</dbReference>
<proteinExistence type="inferred from homology"/>
<evidence type="ECO:0000256" key="10">
    <source>
        <dbReference type="SAM" id="MobiDB-lite"/>
    </source>
</evidence>
<dbReference type="InterPro" id="IPR000276">
    <property type="entry name" value="GPCR_Rhodpsn"/>
</dbReference>
<dbReference type="PANTHER" id="PTHR24249">
    <property type="entry name" value="HISTAMINE RECEPTOR-RELATED G-PROTEIN COUPLED RECEPTOR"/>
    <property type="match status" value="1"/>
</dbReference>
<keyword evidence="4 11" id="KW-1133">Transmembrane helix</keyword>
<evidence type="ECO:0000256" key="2">
    <source>
        <dbReference type="ARBA" id="ARBA00022475"/>
    </source>
</evidence>
<evidence type="ECO:0000256" key="5">
    <source>
        <dbReference type="ARBA" id="ARBA00023040"/>
    </source>
</evidence>
<reference evidence="13 14" key="1">
    <citation type="submission" date="2022-05" db="EMBL/GenBank/DDBJ databases">
        <authorList>
            <consortium name="Genoscope - CEA"/>
            <person name="William W."/>
        </authorList>
    </citation>
    <scope>NUCLEOTIDE SEQUENCE [LARGE SCALE GENOMIC DNA]</scope>
</reference>
<feature type="domain" description="G-protein coupled receptors family 1 profile" evidence="12">
    <location>
        <begin position="32"/>
        <end position="206"/>
    </location>
</feature>
<protein>
    <recommendedName>
        <fullName evidence="12">G-protein coupled receptors family 1 profile domain-containing protein</fullName>
    </recommendedName>
</protein>
<evidence type="ECO:0000256" key="9">
    <source>
        <dbReference type="RuleBase" id="RU000688"/>
    </source>
</evidence>
<evidence type="ECO:0000256" key="4">
    <source>
        <dbReference type="ARBA" id="ARBA00022989"/>
    </source>
</evidence>
<dbReference type="Gene3D" id="1.20.1070.10">
    <property type="entry name" value="Rhodopsin 7-helix transmembrane proteins"/>
    <property type="match status" value="1"/>
</dbReference>
<feature type="transmembrane region" description="Helical" evidence="11">
    <location>
        <begin position="92"/>
        <end position="111"/>
    </location>
</feature>
<evidence type="ECO:0000256" key="8">
    <source>
        <dbReference type="ARBA" id="ARBA00023224"/>
    </source>
</evidence>
<evidence type="ECO:0000259" key="12">
    <source>
        <dbReference type="PROSITE" id="PS50262"/>
    </source>
</evidence>
<keyword evidence="3 9" id="KW-0812">Transmembrane</keyword>
<feature type="transmembrane region" description="Helical" evidence="11">
    <location>
        <begin position="16"/>
        <end position="40"/>
    </location>
</feature>
<dbReference type="SUPFAM" id="SSF81321">
    <property type="entry name" value="Family A G protein-coupled receptor-like"/>
    <property type="match status" value="1"/>
</dbReference>
<comment type="caution">
    <text evidence="13">The sequence shown here is derived from an EMBL/GenBank/DDBJ whole genome shotgun (WGS) entry which is preliminary data.</text>
</comment>
<keyword evidence="5 9" id="KW-0297">G-protein coupled receptor</keyword>
<feature type="transmembrane region" description="Helical" evidence="11">
    <location>
        <begin position="164"/>
        <end position="185"/>
    </location>
</feature>
<feature type="region of interest" description="Disordered" evidence="10">
    <location>
        <begin position="390"/>
        <end position="410"/>
    </location>
</feature>
<dbReference type="PROSITE" id="PS50262">
    <property type="entry name" value="G_PROTEIN_RECEP_F1_2"/>
    <property type="match status" value="1"/>
</dbReference>
<keyword evidence="14" id="KW-1185">Reference proteome</keyword>
<dbReference type="PROSITE" id="PS00237">
    <property type="entry name" value="G_PROTEIN_RECEP_F1_1"/>
    <property type="match status" value="1"/>
</dbReference>
<evidence type="ECO:0000256" key="11">
    <source>
        <dbReference type="SAM" id="Phobius"/>
    </source>
</evidence>
<dbReference type="Proteomes" id="UP001159427">
    <property type="component" value="Unassembled WGS sequence"/>
</dbReference>
<evidence type="ECO:0000313" key="14">
    <source>
        <dbReference type="Proteomes" id="UP001159427"/>
    </source>
</evidence>
<gene>
    <name evidence="13" type="ORF">PEVE_00044725</name>
</gene>
<dbReference type="InterPro" id="IPR050569">
    <property type="entry name" value="TAAR"/>
</dbReference>
<keyword evidence="6 11" id="KW-0472">Membrane</keyword>